<evidence type="ECO:0000313" key="2">
    <source>
        <dbReference type="EMBL" id="GAA2048340.1"/>
    </source>
</evidence>
<comment type="caution">
    <text evidence="2">The sequence shown here is derived from an EMBL/GenBank/DDBJ whole genome shotgun (WGS) entry which is preliminary data.</text>
</comment>
<reference evidence="2 3" key="1">
    <citation type="journal article" date="2019" name="Int. J. Syst. Evol. Microbiol.">
        <title>The Global Catalogue of Microorganisms (GCM) 10K type strain sequencing project: providing services to taxonomists for standard genome sequencing and annotation.</title>
        <authorList>
            <consortium name="The Broad Institute Genomics Platform"/>
            <consortium name="The Broad Institute Genome Sequencing Center for Infectious Disease"/>
            <person name="Wu L."/>
            <person name="Ma J."/>
        </authorList>
    </citation>
    <scope>NUCLEOTIDE SEQUENCE [LARGE SCALE GENOMIC DNA]</scope>
    <source>
        <strain evidence="2 3">JCM 16014</strain>
    </source>
</reference>
<dbReference type="Proteomes" id="UP001500751">
    <property type="component" value="Unassembled WGS sequence"/>
</dbReference>
<dbReference type="Gene3D" id="1.10.1200.10">
    <property type="entry name" value="ACP-like"/>
    <property type="match status" value="1"/>
</dbReference>
<feature type="domain" description="Carrier" evidence="1">
    <location>
        <begin position="3"/>
        <end position="83"/>
    </location>
</feature>
<protein>
    <recommendedName>
        <fullName evidence="1">Carrier domain-containing protein</fullName>
    </recommendedName>
</protein>
<sequence>MSDPISIRVKQVLVDLLDIDMDAEDVEDRSPLYSTPISLDSLTLLRLIAALEKAFSCEIDDEAVMTADLVDVGSLVDLVLGQLAAAGLVADPSLA</sequence>
<dbReference type="SUPFAM" id="SSF47336">
    <property type="entry name" value="ACP-like"/>
    <property type="match status" value="1"/>
</dbReference>
<dbReference type="EMBL" id="BAAAQN010000045">
    <property type="protein sequence ID" value="GAA2048340.1"/>
    <property type="molecule type" value="Genomic_DNA"/>
</dbReference>
<dbReference type="RefSeq" id="WP_344669260.1">
    <property type="nucleotide sequence ID" value="NZ_BAAAQN010000045.1"/>
</dbReference>
<dbReference type="PROSITE" id="PS50075">
    <property type="entry name" value="CARRIER"/>
    <property type="match status" value="1"/>
</dbReference>
<evidence type="ECO:0000313" key="3">
    <source>
        <dbReference type="Proteomes" id="UP001500751"/>
    </source>
</evidence>
<evidence type="ECO:0000259" key="1">
    <source>
        <dbReference type="PROSITE" id="PS50075"/>
    </source>
</evidence>
<accession>A0ABN2V3Y0</accession>
<proteinExistence type="predicted"/>
<dbReference type="InterPro" id="IPR036736">
    <property type="entry name" value="ACP-like_sf"/>
</dbReference>
<gene>
    <name evidence="2" type="ORF">GCM10009839_62330</name>
</gene>
<dbReference type="InterPro" id="IPR009081">
    <property type="entry name" value="PP-bd_ACP"/>
</dbReference>
<organism evidence="2 3">
    <name type="scientific">Catenulispora yoronensis</name>
    <dbReference type="NCBI Taxonomy" id="450799"/>
    <lineage>
        <taxon>Bacteria</taxon>
        <taxon>Bacillati</taxon>
        <taxon>Actinomycetota</taxon>
        <taxon>Actinomycetes</taxon>
        <taxon>Catenulisporales</taxon>
        <taxon>Catenulisporaceae</taxon>
        <taxon>Catenulispora</taxon>
    </lineage>
</organism>
<name>A0ABN2V3Y0_9ACTN</name>
<dbReference type="Pfam" id="PF00550">
    <property type="entry name" value="PP-binding"/>
    <property type="match status" value="1"/>
</dbReference>
<keyword evidence="3" id="KW-1185">Reference proteome</keyword>